<organism evidence="10 11">
    <name type="scientific">Vitis vinifera</name>
    <name type="common">Grape</name>
    <dbReference type="NCBI Taxonomy" id="29760"/>
    <lineage>
        <taxon>Eukaryota</taxon>
        <taxon>Viridiplantae</taxon>
        <taxon>Streptophyta</taxon>
        <taxon>Embryophyta</taxon>
        <taxon>Tracheophyta</taxon>
        <taxon>Spermatophyta</taxon>
        <taxon>Magnoliopsida</taxon>
        <taxon>eudicotyledons</taxon>
        <taxon>Gunneridae</taxon>
        <taxon>Pentapetalae</taxon>
        <taxon>rosids</taxon>
        <taxon>Vitales</taxon>
        <taxon>Vitaceae</taxon>
        <taxon>Viteae</taxon>
        <taxon>Vitis</taxon>
    </lineage>
</organism>
<evidence type="ECO:0000313" key="11">
    <source>
        <dbReference type="Proteomes" id="UP000288805"/>
    </source>
</evidence>
<dbReference type="PANTHER" id="PTHR34128:SF2">
    <property type="entry name" value="CYTOCHROME C-TYPE BIOGENESIS PROTEIN CCME HOMOLOG, MITOCHONDRIAL"/>
    <property type="match status" value="1"/>
</dbReference>
<evidence type="ECO:0000256" key="3">
    <source>
        <dbReference type="ARBA" id="ARBA00022692"/>
    </source>
</evidence>
<name>A0A438HLT9_VITVI</name>
<evidence type="ECO:0000256" key="1">
    <source>
        <dbReference type="ARBA" id="ARBA00004370"/>
    </source>
</evidence>
<keyword evidence="7" id="KW-0408">Iron</keyword>
<keyword evidence="8 9" id="KW-0472">Membrane</keyword>
<dbReference type="GO" id="GO:0046872">
    <property type="term" value="F:metal ion binding"/>
    <property type="evidence" value="ECO:0007669"/>
    <property type="project" value="UniProtKB-KW"/>
</dbReference>
<dbReference type="InterPro" id="IPR012340">
    <property type="entry name" value="NA-bd_OB-fold"/>
</dbReference>
<feature type="transmembrane region" description="Helical" evidence="9">
    <location>
        <begin position="48"/>
        <end position="69"/>
    </location>
</feature>
<dbReference type="Gene3D" id="2.40.50.140">
    <property type="entry name" value="Nucleic acid-binding proteins"/>
    <property type="match status" value="1"/>
</dbReference>
<dbReference type="HAMAP" id="MF_01959">
    <property type="entry name" value="CcmE"/>
    <property type="match status" value="1"/>
</dbReference>
<dbReference type="GO" id="GO:0017003">
    <property type="term" value="P:protein-heme linkage"/>
    <property type="evidence" value="ECO:0007669"/>
    <property type="project" value="InterPro"/>
</dbReference>
<dbReference type="SUPFAM" id="SSF82093">
    <property type="entry name" value="Heme chaperone CcmE"/>
    <property type="match status" value="1"/>
</dbReference>
<dbReference type="AlphaFoldDB" id="A0A438HLT9"/>
<dbReference type="PANTHER" id="PTHR34128">
    <property type="entry name" value="CYTOCHROME C-TYPE BIOGENESIS PROTEIN CCME HOMOLOG, MITOCHONDRIAL"/>
    <property type="match status" value="1"/>
</dbReference>
<sequence length="454" mass="50541">MASRLGFRLGSLNRIRSPVLLCRRPALPVRSKTIDIGARARQLQNRRLWTYALSFSGSAAIIVIVLYQFQDQMVFCVTPTEALEDYAANSSKNKFRLGGLVLEGSVMQPAHSPDMEFVVTDLITDILVRYQGALPDLFREGHSVVVEGFVKPFTDEIRKEVSARSVSGKARSGDYYFSGIEVLAKHDEKYMPKEVAEAIERNKRNSQRCLKMGRELRAYRLMGVLRLYIALVSIGLSVELLSYDPMEVRGIFSVCSSPLPSVCGLAPTQHVHGPQASIQALKYSSKQGSLKPRFLLSSRSSVSYCQNMSKNWNQPTRNSSTACAGNSKENAVSYNNSLGRIYCHILLHCGKKKVFMVVVVFSYWSVLGVGIVGGCRLDEDARDLRVLRWALKLFPWGRVIRMVLVGETLIEFEEVEARPRDATMSEMAREEGVGFGSKGEGASKGLVLKELGSF</sequence>
<dbReference type="GO" id="GO:0005886">
    <property type="term" value="C:plasma membrane"/>
    <property type="evidence" value="ECO:0007669"/>
    <property type="project" value="InterPro"/>
</dbReference>
<dbReference type="Proteomes" id="UP000288805">
    <property type="component" value="Unassembled WGS sequence"/>
</dbReference>
<keyword evidence="3 9" id="KW-0812">Transmembrane</keyword>
<dbReference type="Pfam" id="PF03100">
    <property type="entry name" value="CcmE"/>
    <property type="match status" value="1"/>
</dbReference>
<accession>A0A438HLT9</accession>
<evidence type="ECO:0000256" key="6">
    <source>
        <dbReference type="ARBA" id="ARBA00022989"/>
    </source>
</evidence>
<comment type="caution">
    <text evidence="10">The sequence shown here is derived from an EMBL/GenBank/DDBJ whole genome shotgun (WGS) entry which is preliminary data.</text>
</comment>
<proteinExistence type="inferred from homology"/>
<gene>
    <name evidence="10" type="primary">ccmE_0</name>
    <name evidence="10" type="ORF">CK203_038983</name>
</gene>
<feature type="transmembrane region" description="Helical" evidence="9">
    <location>
        <begin position="354"/>
        <end position="375"/>
    </location>
</feature>
<evidence type="ECO:0000256" key="4">
    <source>
        <dbReference type="ARBA" id="ARBA00022723"/>
    </source>
</evidence>
<evidence type="ECO:0000256" key="2">
    <source>
        <dbReference type="ARBA" id="ARBA00022617"/>
    </source>
</evidence>
<evidence type="ECO:0000313" key="10">
    <source>
        <dbReference type="EMBL" id="RVW85465.1"/>
    </source>
</evidence>
<keyword evidence="2" id="KW-0349">Heme</keyword>
<dbReference type="InterPro" id="IPR036127">
    <property type="entry name" value="CcmE-like_sf"/>
</dbReference>
<dbReference type="GO" id="GO:0017004">
    <property type="term" value="P:cytochrome complex assembly"/>
    <property type="evidence" value="ECO:0007669"/>
    <property type="project" value="UniProtKB-KW"/>
</dbReference>
<dbReference type="InterPro" id="IPR004329">
    <property type="entry name" value="CcmE"/>
</dbReference>
<dbReference type="EMBL" id="QGNW01000204">
    <property type="protein sequence ID" value="RVW85465.1"/>
    <property type="molecule type" value="Genomic_DNA"/>
</dbReference>
<keyword evidence="6 9" id="KW-1133">Transmembrane helix</keyword>
<evidence type="ECO:0000256" key="9">
    <source>
        <dbReference type="SAM" id="Phobius"/>
    </source>
</evidence>
<dbReference type="GO" id="GO:0020037">
    <property type="term" value="F:heme binding"/>
    <property type="evidence" value="ECO:0007669"/>
    <property type="project" value="InterPro"/>
</dbReference>
<evidence type="ECO:0000256" key="5">
    <source>
        <dbReference type="ARBA" id="ARBA00022748"/>
    </source>
</evidence>
<keyword evidence="4" id="KW-0479">Metal-binding</keyword>
<reference evidence="10 11" key="1">
    <citation type="journal article" date="2018" name="PLoS Genet.">
        <title>Population sequencing reveals clonal diversity and ancestral inbreeding in the grapevine cultivar Chardonnay.</title>
        <authorList>
            <person name="Roach M.J."/>
            <person name="Johnson D.L."/>
            <person name="Bohlmann J."/>
            <person name="van Vuuren H.J."/>
            <person name="Jones S.J."/>
            <person name="Pretorius I.S."/>
            <person name="Schmidt S.A."/>
            <person name="Borneman A.R."/>
        </authorList>
    </citation>
    <scope>NUCLEOTIDE SEQUENCE [LARGE SCALE GENOMIC DNA]</scope>
    <source>
        <strain evidence="11">cv. Chardonnay</strain>
        <tissue evidence="10">Leaf</tissue>
    </source>
</reference>
<keyword evidence="5" id="KW-0201">Cytochrome c-type biogenesis</keyword>
<evidence type="ECO:0000256" key="7">
    <source>
        <dbReference type="ARBA" id="ARBA00023004"/>
    </source>
</evidence>
<protein>
    <submittedName>
        <fullName evidence="10">Cytochrome c-type biogenesis protein CcmE</fullName>
    </submittedName>
</protein>
<comment type="subcellular location">
    <subcellularLocation>
        <location evidence="1">Membrane</location>
    </subcellularLocation>
</comment>
<evidence type="ECO:0000256" key="8">
    <source>
        <dbReference type="ARBA" id="ARBA00023136"/>
    </source>
</evidence>